<feature type="compositionally biased region" description="Basic and acidic residues" evidence="1">
    <location>
        <begin position="27"/>
        <end position="36"/>
    </location>
</feature>
<evidence type="ECO:0000256" key="1">
    <source>
        <dbReference type="SAM" id="MobiDB-lite"/>
    </source>
</evidence>
<feature type="compositionally biased region" description="Basic residues" evidence="1">
    <location>
        <begin position="1"/>
        <end position="14"/>
    </location>
</feature>
<keyword evidence="3" id="KW-1185">Reference proteome</keyword>
<dbReference type="RefSeq" id="WP_224036844.1">
    <property type="nucleotide sequence ID" value="NZ_AP024849.1"/>
</dbReference>
<reference evidence="3" key="1">
    <citation type="submission" date="2021-07" db="EMBL/GenBank/DDBJ databases">
        <title>Complete genome sequencing of a Clostridium isolate.</title>
        <authorList>
            <person name="Ueki A."/>
            <person name="Tonouchi A."/>
        </authorList>
    </citation>
    <scope>NUCLEOTIDE SEQUENCE [LARGE SCALE GENOMIC DNA]</scope>
    <source>
        <strain evidence="3">C5S11</strain>
    </source>
</reference>
<gene>
    <name evidence="2" type="ORF">psyc5s11_12940</name>
</gene>
<protein>
    <submittedName>
        <fullName evidence="2">Uncharacterized protein</fullName>
    </submittedName>
</protein>
<organism evidence="2 3">
    <name type="scientific">Clostridium gelidum</name>
    <dbReference type="NCBI Taxonomy" id="704125"/>
    <lineage>
        <taxon>Bacteria</taxon>
        <taxon>Bacillati</taxon>
        <taxon>Bacillota</taxon>
        <taxon>Clostridia</taxon>
        <taxon>Eubacteriales</taxon>
        <taxon>Clostridiaceae</taxon>
        <taxon>Clostridium</taxon>
    </lineage>
</organism>
<proteinExistence type="predicted"/>
<evidence type="ECO:0000313" key="2">
    <source>
        <dbReference type="EMBL" id="BCZ45227.1"/>
    </source>
</evidence>
<dbReference type="Proteomes" id="UP000824633">
    <property type="component" value="Chromosome"/>
</dbReference>
<accession>A0ABM7T8I3</accession>
<evidence type="ECO:0000313" key="3">
    <source>
        <dbReference type="Proteomes" id="UP000824633"/>
    </source>
</evidence>
<feature type="compositionally biased region" description="Polar residues" evidence="1">
    <location>
        <begin position="54"/>
        <end position="71"/>
    </location>
</feature>
<name>A0ABM7T8I3_9CLOT</name>
<sequence length="219" mass="24620">MGKRNSKRHSKKNKSRDNSSQVNPSQSKEENPEQLKYEGIYETTSQDSVEDGNEIQNDSSASKTSLDTGSETPSPPPPTTTTDINDSCEEIKAKQQELFDKLKNISEAFTDITLIRDNVNSIRVDTLTELYFTRQVRPLLDALNIIAFSSYNMSSTATAFQLNAFGDRKEIKDALKLSYKMNNEVDDIITALGRRLTIFLKQIDCMDKNCPPFDSGKDS</sequence>
<dbReference type="EMBL" id="AP024849">
    <property type="protein sequence ID" value="BCZ45227.1"/>
    <property type="molecule type" value="Genomic_DNA"/>
</dbReference>
<feature type="region of interest" description="Disordered" evidence="1">
    <location>
        <begin position="1"/>
        <end position="85"/>
    </location>
</feature>